<feature type="signal peptide" evidence="1">
    <location>
        <begin position="1"/>
        <end position="20"/>
    </location>
</feature>
<dbReference type="Gene3D" id="3.40.390.10">
    <property type="entry name" value="Collagenase (Catalytic Domain)"/>
    <property type="match status" value="1"/>
</dbReference>
<dbReference type="PROSITE" id="PS51885">
    <property type="entry name" value="NEPRILYSIN"/>
    <property type="match status" value="1"/>
</dbReference>
<dbReference type="EMBL" id="PDUG01000006">
    <property type="protein sequence ID" value="PIC18912.1"/>
    <property type="molecule type" value="Genomic_DNA"/>
</dbReference>
<evidence type="ECO:0000259" key="2">
    <source>
        <dbReference type="Pfam" id="PF01431"/>
    </source>
</evidence>
<dbReference type="GO" id="GO:0004222">
    <property type="term" value="F:metalloendopeptidase activity"/>
    <property type="evidence" value="ECO:0007669"/>
    <property type="project" value="InterPro"/>
</dbReference>
<gene>
    <name evidence="3" type="primary">Cnig_chr_X.g24639</name>
    <name evidence="3" type="ORF">B9Z55_024639</name>
</gene>
<evidence type="ECO:0000313" key="4">
    <source>
        <dbReference type="Proteomes" id="UP000230233"/>
    </source>
</evidence>
<comment type="caution">
    <text evidence="3">The sequence shown here is derived from an EMBL/GenBank/DDBJ whole genome shotgun (WGS) entry which is preliminary data.</text>
</comment>
<feature type="domain" description="Peptidase M13 C-terminal" evidence="2">
    <location>
        <begin position="333"/>
        <end position="497"/>
    </location>
</feature>
<dbReference type="InterPro" id="IPR024079">
    <property type="entry name" value="MetalloPept_cat_dom_sf"/>
</dbReference>
<keyword evidence="4" id="KW-1185">Reference proteome</keyword>
<keyword evidence="1" id="KW-0732">Signal</keyword>
<dbReference type="PANTHER" id="PTHR11733:SF208">
    <property type="entry name" value="PEPTIDASE M13 C-TERMINAL DOMAIN-CONTAINING PROTEIN"/>
    <property type="match status" value="1"/>
</dbReference>
<dbReference type="InterPro" id="IPR000718">
    <property type="entry name" value="Peptidase_M13"/>
</dbReference>
<dbReference type="OrthoDB" id="5799049at2759"/>
<dbReference type="PANTHER" id="PTHR11733">
    <property type="entry name" value="ZINC METALLOPROTEASE FAMILY M13 NEPRILYSIN-RELATED"/>
    <property type="match status" value="1"/>
</dbReference>
<dbReference type="Pfam" id="PF01431">
    <property type="entry name" value="Peptidase_M13"/>
    <property type="match status" value="1"/>
</dbReference>
<dbReference type="InterPro" id="IPR018497">
    <property type="entry name" value="Peptidase_M13_C"/>
</dbReference>
<dbReference type="SUPFAM" id="SSF55486">
    <property type="entry name" value="Metalloproteases ('zincins'), catalytic domain"/>
    <property type="match status" value="1"/>
</dbReference>
<dbReference type="STRING" id="1611254.A0A2G5SVC4"/>
<dbReference type="Proteomes" id="UP000230233">
    <property type="component" value="Chromosome X"/>
</dbReference>
<protein>
    <recommendedName>
        <fullName evidence="2">Peptidase M13 C-terminal domain-containing protein</fullName>
    </recommendedName>
</protein>
<name>A0A2G5SVC4_9PELO</name>
<dbReference type="GO" id="GO:0016485">
    <property type="term" value="P:protein processing"/>
    <property type="evidence" value="ECO:0007669"/>
    <property type="project" value="TreeGrafter"/>
</dbReference>
<dbReference type="AlphaFoldDB" id="A0A2G5SVC4"/>
<evidence type="ECO:0000313" key="3">
    <source>
        <dbReference type="EMBL" id="PIC18912.1"/>
    </source>
</evidence>
<sequence>MYLSRMKLVTIFILIGAVTAFDVIREAFRIIDDSQDPCENFYRHACPIGSDRDLLIATAYDDLLFRIKAKSVNAIWNNLEIEKTLLRIPSRELTTTNNFIGGLFLAQCEDKHVGREDLVNFLKQIEHYYFQFSGSNCEFDECLSALASDHNCTRASEKLKATLTKLDFTFFDLSEFWKEYFRAAKQGLDGVNALLDGESKQGVSKVQHLIERMQKKLISWVNETDWAINNGAEEAIIEETLQVHHYDNYADSMRKNLQFLMKLEQDYLKCLRDTKREHDFETFCVLMSIFASIEKYPDLTFFTFYNAFNAHPQLSFSQLFYDMAENVGESAGVLGSVGYIAGHELSHTLIENANAPQLIPYFSNESMQCIQNQYQKTCDHFEEESCGASDNQIDENGADMLGLQLAYSLFEEEYQGRMNEEYIRIQNFEEYRSITMEQLFFYSTAFVACSGKSQKQRLGDGHSPLNVRVNAVFQHPGFRKAFNCPANSTMVESFNEQCIIFGKGAPEMRR</sequence>
<proteinExistence type="predicted"/>
<reference evidence="4" key="1">
    <citation type="submission" date="2017-10" db="EMBL/GenBank/DDBJ databases">
        <title>Rapid genome shrinkage in a self-fertile nematode reveals novel sperm competition proteins.</title>
        <authorList>
            <person name="Yin D."/>
            <person name="Schwarz E.M."/>
            <person name="Thomas C.G."/>
            <person name="Felde R.L."/>
            <person name="Korf I.F."/>
            <person name="Cutter A.D."/>
            <person name="Schartner C.M."/>
            <person name="Ralston E.J."/>
            <person name="Meyer B.J."/>
            <person name="Haag E.S."/>
        </authorList>
    </citation>
    <scope>NUCLEOTIDE SEQUENCE [LARGE SCALE GENOMIC DNA]</scope>
    <source>
        <strain evidence="4">JU1422</strain>
    </source>
</reference>
<organism evidence="3 4">
    <name type="scientific">Caenorhabditis nigoni</name>
    <dbReference type="NCBI Taxonomy" id="1611254"/>
    <lineage>
        <taxon>Eukaryota</taxon>
        <taxon>Metazoa</taxon>
        <taxon>Ecdysozoa</taxon>
        <taxon>Nematoda</taxon>
        <taxon>Chromadorea</taxon>
        <taxon>Rhabditida</taxon>
        <taxon>Rhabditina</taxon>
        <taxon>Rhabditomorpha</taxon>
        <taxon>Rhabditoidea</taxon>
        <taxon>Rhabditidae</taxon>
        <taxon>Peloderinae</taxon>
        <taxon>Caenorhabditis</taxon>
    </lineage>
</organism>
<evidence type="ECO:0000256" key="1">
    <source>
        <dbReference type="SAM" id="SignalP"/>
    </source>
</evidence>
<accession>A0A2G5SVC4</accession>
<dbReference type="GO" id="GO:0005886">
    <property type="term" value="C:plasma membrane"/>
    <property type="evidence" value="ECO:0007669"/>
    <property type="project" value="TreeGrafter"/>
</dbReference>
<feature type="chain" id="PRO_5013922570" description="Peptidase M13 C-terminal domain-containing protein" evidence="1">
    <location>
        <begin position="21"/>
        <end position="510"/>
    </location>
</feature>